<reference evidence="6" key="1">
    <citation type="submission" date="2021-01" db="UniProtKB">
        <authorList>
            <consortium name="EnsemblMetazoa"/>
        </authorList>
    </citation>
    <scope>IDENTIFICATION</scope>
</reference>
<dbReference type="InterPro" id="IPR029510">
    <property type="entry name" value="Ald_DH_CS_GLU"/>
</dbReference>
<accession>A0A7M6DQD9</accession>
<dbReference type="Pfam" id="PF00171">
    <property type="entry name" value="Aldedh"/>
    <property type="match status" value="1"/>
</dbReference>
<sequence>MAAETKVEYTKLFINNEWCDSASGKTFPTINPANNQEICQLQEADKVDVDLAVKAARDAFEFGSEWRSMAAAQRSALMGKLVELVQRDSDKLARLITLDMGKTLKAAQFEAMFSAATLAYYAGWPDKVTGKTLQPGASEDAFFAYTRHEPIGVCGAIIPWNYPLAMIAWKIGPALACGCTMVMKAAEQSPLVGLHMAALIKEAGFPPGVFNLVNGYGPTAGAAISEHMDIDKVAFTGSVETGRLVMQAAAKSNLKKVSLELGGKSPLIIFPDVDLDEAVKTAHGAIFTNNGQVCSAGSRVFVHEDIYDKFVAKAVETAVKSNVTNPMEEDADNGSMVDEQQYNVVLDLIVKGVDEGAALKCGGKKIEREGFYIQPTVFADVTDEMTIAKQEIFGPVQSILKFKDIDEVIARANATAYGLGSGVLTKDIDKAMKVVNGIEAGTVWVNCYNYTHPQCPFGGFKQSGHGRELGKYALKEYTEVKQVTMKLYNQ</sequence>
<dbReference type="GO" id="GO:0016620">
    <property type="term" value="F:oxidoreductase activity, acting on the aldehyde or oxo group of donors, NAD or NADP as acceptor"/>
    <property type="evidence" value="ECO:0007669"/>
    <property type="project" value="InterPro"/>
</dbReference>
<dbReference type="Gene3D" id="3.40.309.10">
    <property type="entry name" value="Aldehyde Dehydrogenase, Chain A, domain 2"/>
    <property type="match status" value="1"/>
</dbReference>
<dbReference type="InterPro" id="IPR016163">
    <property type="entry name" value="Ald_DH_C"/>
</dbReference>
<protein>
    <recommendedName>
        <fullName evidence="5">Aldehyde dehydrogenase domain-containing protein</fullName>
    </recommendedName>
</protein>
<evidence type="ECO:0000256" key="3">
    <source>
        <dbReference type="PROSITE-ProRule" id="PRU10007"/>
    </source>
</evidence>
<dbReference type="FunFam" id="3.40.309.10:FF:000001">
    <property type="entry name" value="Mitochondrial aldehyde dehydrogenase 2"/>
    <property type="match status" value="1"/>
</dbReference>
<evidence type="ECO:0000313" key="7">
    <source>
        <dbReference type="Proteomes" id="UP000594262"/>
    </source>
</evidence>
<dbReference type="InterPro" id="IPR016160">
    <property type="entry name" value="Ald_DH_CS_CYS"/>
</dbReference>
<feature type="domain" description="Aldehyde dehydrogenase" evidence="5">
    <location>
        <begin position="18"/>
        <end position="483"/>
    </location>
</feature>
<dbReference type="Proteomes" id="UP000594262">
    <property type="component" value="Unplaced"/>
</dbReference>
<dbReference type="FunFam" id="3.40.605.10:FF:000026">
    <property type="entry name" value="Aldehyde dehydrogenase, putative"/>
    <property type="match status" value="1"/>
</dbReference>
<evidence type="ECO:0000259" key="5">
    <source>
        <dbReference type="Pfam" id="PF00171"/>
    </source>
</evidence>
<dbReference type="AlphaFoldDB" id="A0A7M6DQD9"/>
<dbReference type="PROSITE" id="PS00687">
    <property type="entry name" value="ALDEHYDE_DEHYDR_GLU"/>
    <property type="match status" value="1"/>
</dbReference>
<keyword evidence="7" id="KW-1185">Reference proteome</keyword>
<evidence type="ECO:0000256" key="2">
    <source>
        <dbReference type="ARBA" id="ARBA00023002"/>
    </source>
</evidence>
<dbReference type="PROSITE" id="PS00070">
    <property type="entry name" value="ALDEHYDE_DEHYDR_CYS"/>
    <property type="match status" value="1"/>
</dbReference>
<dbReference type="FunFam" id="3.40.605.10:FF:000050">
    <property type="entry name" value="Aldehyde dehydrogenase, mitochondrial"/>
    <property type="match status" value="1"/>
</dbReference>
<keyword evidence="2 4" id="KW-0560">Oxidoreductase</keyword>
<dbReference type="PANTHER" id="PTHR11699">
    <property type="entry name" value="ALDEHYDE DEHYDROGENASE-RELATED"/>
    <property type="match status" value="1"/>
</dbReference>
<feature type="active site" evidence="3">
    <location>
        <position position="260"/>
    </location>
</feature>
<dbReference type="InterPro" id="IPR016162">
    <property type="entry name" value="Ald_DH_N"/>
</dbReference>
<evidence type="ECO:0000256" key="1">
    <source>
        <dbReference type="ARBA" id="ARBA00009986"/>
    </source>
</evidence>
<dbReference type="Gene3D" id="3.40.605.10">
    <property type="entry name" value="Aldehyde Dehydrogenase, Chain A, domain 1"/>
    <property type="match status" value="1"/>
</dbReference>
<evidence type="ECO:0000256" key="4">
    <source>
        <dbReference type="RuleBase" id="RU003345"/>
    </source>
</evidence>
<dbReference type="EnsemblMetazoa" id="CLYHEMT021945.2">
    <property type="protein sequence ID" value="CLYHEMP021945.2"/>
    <property type="gene ID" value="CLYHEMG021945"/>
</dbReference>
<name>A0A7M6DQD9_9CNID</name>
<proteinExistence type="inferred from homology"/>
<dbReference type="OrthoDB" id="5600418at2759"/>
<evidence type="ECO:0000313" key="6">
    <source>
        <dbReference type="EnsemblMetazoa" id="CLYHEMP021945.2"/>
    </source>
</evidence>
<comment type="similarity">
    <text evidence="1 4">Belongs to the aldehyde dehydrogenase family.</text>
</comment>
<dbReference type="SUPFAM" id="SSF53720">
    <property type="entry name" value="ALDH-like"/>
    <property type="match status" value="1"/>
</dbReference>
<organism evidence="6 7">
    <name type="scientific">Clytia hemisphaerica</name>
    <dbReference type="NCBI Taxonomy" id="252671"/>
    <lineage>
        <taxon>Eukaryota</taxon>
        <taxon>Metazoa</taxon>
        <taxon>Cnidaria</taxon>
        <taxon>Hydrozoa</taxon>
        <taxon>Hydroidolina</taxon>
        <taxon>Leptothecata</taxon>
        <taxon>Obeliida</taxon>
        <taxon>Clytiidae</taxon>
        <taxon>Clytia</taxon>
    </lineage>
</organism>
<dbReference type="InterPro" id="IPR015590">
    <property type="entry name" value="Aldehyde_DH_dom"/>
</dbReference>
<dbReference type="InterPro" id="IPR016161">
    <property type="entry name" value="Ald_DH/histidinol_DH"/>
</dbReference>